<dbReference type="EMBL" id="RWGY01000004">
    <property type="protein sequence ID" value="TVU48650.1"/>
    <property type="molecule type" value="Genomic_DNA"/>
</dbReference>
<organism evidence="1 2">
    <name type="scientific">Eragrostis curvula</name>
    <name type="common">weeping love grass</name>
    <dbReference type="NCBI Taxonomy" id="38414"/>
    <lineage>
        <taxon>Eukaryota</taxon>
        <taxon>Viridiplantae</taxon>
        <taxon>Streptophyta</taxon>
        <taxon>Embryophyta</taxon>
        <taxon>Tracheophyta</taxon>
        <taxon>Spermatophyta</taxon>
        <taxon>Magnoliopsida</taxon>
        <taxon>Liliopsida</taxon>
        <taxon>Poales</taxon>
        <taxon>Poaceae</taxon>
        <taxon>PACMAD clade</taxon>
        <taxon>Chloridoideae</taxon>
        <taxon>Eragrostideae</taxon>
        <taxon>Eragrostidinae</taxon>
        <taxon>Eragrostis</taxon>
    </lineage>
</organism>
<dbReference type="Gramene" id="TVU48650">
    <property type="protein sequence ID" value="TVU48650"/>
    <property type="gene ID" value="EJB05_08291"/>
</dbReference>
<dbReference type="Proteomes" id="UP000324897">
    <property type="component" value="Chromosome 5"/>
</dbReference>
<gene>
    <name evidence="1" type="ORF">EJB05_08291</name>
</gene>
<evidence type="ECO:0000313" key="1">
    <source>
        <dbReference type="EMBL" id="TVU48650.1"/>
    </source>
</evidence>
<protein>
    <submittedName>
        <fullName evidence="1">Uncharacterized protein</fullName>
    </submittedName>
</protein>
<keyword evidence="2" id="KW-1185">Reference proteome</keyword>
<name>A0A5J9WMN7_9POAL</name>
<comment type="caution">
    <text evidence="1">The sequence shown here is derived from an EMBL/GenBank/DDBJ whole genome shotgun (WGS) entry which is preliminary data.</text>
</comment>
<evidence type="ECO:0000313" key="2">
    <source>
        <dbReference type="Proteomes" id="UP000324897"/>
    </source>
</evidence>
<dbReference type="AlphaFoldDB" id="A0A5J9WMN7"/>
<accession>A0A5J9WMN7</accession>
<proteinExistence type="predicted"/>
<sequence length="213" mass="23568">MERAGLGFRDSASSCHSTGVRRRGEAMRRFPCHLTGPFDSTRFFSIRRGQRGEQVSAHIRIYQGCSICDHSSGRWWEVPSATCFDLGSADAASGQRRRCSSGAKVHATPQVLPAMDDCGTALLLNHSSGVVRACPCKSMVETHADTSFKVDCTVKYLKSNCSKKEIRKFTCGGNNLRCKYTSFWPSDLQVTQQYKVVRRFSAALLSKGRITAI</sequence>
<reference evidence="1 2" key="1">
    <citation type="journal article" date="2019" name="Sci. Rep.">
        <title>A high-quality genome of Eragrostis curvula grass provides insights into Poaceae evolution and supports new strategies to enhance forage quality.</title>
        <authorList>
            <person name="Carballo J."/>
            <person name="Santos B.A.C.M."/>
            <person name="Zappacosta D."/>
            <person name="Garbus I."/>
            <person name="Selva J.P."/>
            <person name="Gallo C.A."/>
            <person name="Diaz A."/>
            <person name="Albertini E."/>
            <person name="Caccamo M."/>
            <person name="Echenique V."/>
        </authorList>
    </citation>
    <scope>NUCLEOTIDE SEQUENCE [LARGE SCALE GENOMIC DNA]</scope>
    <source>
        <strain evidence="2">cv. Victoria</strain>
        <tissue evidence="1">Leaf</tissue>
    </source>
</reference>